<dbReference type="AlphaFoldDB" id="A0A1I5IY98"/>
<sequence length="44" mass="5181">MNFFNRALEKVITAREEQAQRFVDEYMSDRGLDSIIDMTNDPRG</sequence>
<name>A0A1I5IY98_9HYPH</name>
<protein>
    <submittedName>
        <fullName evidence="1">Uncharacterized protein</fullName>
    </submittedName>
</protein>
<organism evidence="1 2">
    <name type="scientific">Cohaesibacter marisflavi</name>
    <dbReference type="NCBI Taxonomy" id="655353"/>
    <lineage>
        <taxon>Bacteria</taxon>
        <taxon>Pseudomonadati</taxon>
        <taxon>Pseudomonadota</taxon>
        <taxon>Alphaproteobacteria</taxon>
        <taxon>Hyphomicrobiales</taxon>
        <taxon>Cohaesibacteraceae</taxon>
    </lineage>
</organism>
<dbReference type="EMBL" id="FOVR01000010">
    <property type="protein sequence ID" value="SFO65389.1"/>
    <property type="molecule type" value="Genomic_DNA"/>
</dbReference>
<evidence type="ECO:0000313" key="1">
    <source>
        <dbReference type="EMBL" id="SFO65389.1"/>
    </source>
</evidence>
<reference evidence="1 2" key="1">
    <citation type="submission" date="2016-10" db="EMBL/GenBank/DDBJ databases">
        <authorList>
            <person name="de Groot N.N."/>
        </authorList>
    </citation>
    <scope>NUCLEOTIDE SEQUENCE [LARGE SCALE GENOMIC DNA]</scope>
    <source>
        <strain evidence="1 2">CGMCC 1.9157</strain>
    </source>
</reference>
<keyword evidence="2" id="KW-1185">Reference proteome</keyword>
<accession>A0A1I5IY98</accession>
<dbReference type="Proteomes" id="UP000199236">
    <property type="component" value="Unassembled WGS sequence"/>
</dbReference>
<dbReference type="RefSeq" id="WP_280141781.1">
    <property type="nucleotide sequence ID" value="NZ_FOVR01000010.1"/>
</dbReference>
<evidence type="ECO:0000313" key="2">
    <source>
        <dbReference type="Proteomes" id="UP000199236"/>
    </source>
</evidence>
<gene>
    <name evidence="1" type="ORF">SAMN04488056_11060</name>
</gene>
<proteinExistence type="predicted"/>